<organism evidence="1 2">
    <name type="scientific">Leucogyrophana mollusca</name>
    <dbReference type="NCBI Taxonomy" id="85980"/>
    <lineage>
        <taxon>Eukaryota</taxon>
        <taxon>Fungi</taxon>
        <taxon>Dikarya</taxon>
        <taxon>Basidiomycota</taxon>
        <taxon>Agaricomycotina</taxon>
        <taxon>Agaricomycetes</taxon>
        <taxon>Agaricomycetidae</taxon>
        <taxon>Boletales</taxon>
        <taxon>Boletales incertae sedis</taxon>
        <taxon>Leucogyrophana</taxon>
    </lineage>
</organism>
<sequence>MSPSNTPAPASNTAAGPGNVPATPINIDDDAELLKLKQKQDAEFAAMKRQLAEKKEREAAERKVAEDQRQKKAAAEEKARAEAEAAKQKQAEDDEEPVTMVKKCRECEAKKKDCRAVVRGGKPMACEACRKSKAKCEKRKKSKITAAIAEGEQTWDSEGEHQDNWDALGVLSQSMMGLTEEVHELRMDIRRGLRLFDRIAIAAEVMANIEPASPNAYTTDEEEEGPVASGSGQK</sequence>
<accession>A0ACB8AUX3</accession>
<reference evidence="1" key="1">
    <citation type="journal article" date="2021" name="New Phytol.">
        <title>Evolutionary innovations through gain and loss of genes in the ectomycorrhizal Boletales.</title>
        <authorList>
            <person name="Wu G."/>
            <person name="Miyauchi S."/>
            <person name="Morin E."/>
            <person name="Kuo A."/>
            <person name="Drula E."/>
            <person name="Varga T."/>
            <person name="Kohler A."/>
            <person name="Feng B."/>
            <person name="Cao Y."/>
            <person name="Lipzen A."/>
            <person name="Daum C."/>
            <person name="Hundley H."/>
            <person name="Pangilinan J."/>
            <person name="Johnson J."/>
            <person name="Barry K."/>
            <person name="LaButti K."/>
            <person name="Ng V."/>
            <person name="Ahrendt S."/>
            <person name="Min B."/>
            <person name="Choi I.G."/>
            <person name="Park H."/>
            <person name="Plett J.M."/>
            <person name="Magnuson J."/>
            <person name="Spatafora J.W."/>
            <person name="Nagy L.G."/>
            <person name="Henrissat B."/>
            <person name="Grigoriev I.V."/>
            <person name="Yang Z.L."/>
            <person name="Xu J."/>
            <person name="Martin F.M."/>
        </authorList>
    </citation>
    <scope>NUCLEOTIDE SEQUENCE</scope>
    <source>
        <strain evidence="1">KUC20120723A-06</strain>
    </source>
</reference>
<evidence type="ECO:0000313" key="1">
    <source>
        <dbReference type="EMBL" id="KAH7917152.1"/>
    </source>
</evidence>
<dbReference type="Proteomes" id="UP000790709">
    <property type="component" value="Unassembled WGS sequence"/>
</dbReference>
<proteinExistence type="predicted"/>
<dbReference type="EMBL" id="MU267230">
    <property type="protein sequence ID" value="KAH7917152.1"/>
    <property type="molecule type" value="Genomic_DNA"/>
</dbReference>
<protein>
    <submittedName>
        <fullName evidence="1">Uncharacterized protein</fullName>
    </submittedName>
</protein>
<gene>
    <name evidence="1" type="ORF">BV22DRAFT_1052644</name>
</gene>
<keyword evidence="2" id="KW-1185">Reference proteome</keyword>
<comment type="caution">
    <text evidence="1">The sequence shown here is derived from an EMBL/GenBank/DDBJ whole genome shotgun (WGS) entry which is preliminary data.</text>
</comment>
<evidence type="ECO:0000313" key="2">
    <source>
        <dbReference type="Proteomes" id="UP000790709"/>
    </source>
</evidence>
<name>A0ACB8AUX3_9AGAM</name>